<accession>A0ACB9RZD4</accession>
<proteinExistence type="predicted"/>
<protein>
    <submittedName>
        <fullName evidence="1">Uncharacterized protein</fullName>
    </submittedName>
</protein>
<dbReference type="Proteomes" id="UP001057402">
    <property type="component" value="Chromosome 3"/>
</dbReference>
<sequence>MEPARRERAVAVRGKASGDGFDSEEDGNGGGSKEWEAGLERRVKEIEEMKELGKKAEELQSRAEEEKDGGSGATEGRSGRVFGRSLRRLLKSRGSAELLLTIGFLEAALAIIPRPTLFGGRDSIWLAMMYKANSCRADYITLYLQLEKTSTSKLKSFIVFCKHLS</sequence>
<evidence type="ECO:0000313" key="1">
    <source>
        <dbReference type="EMBL" id="KAI4383591.1"/>
    </source>
</evidence>
<reference evidence="2" key="1">
    <citation type="journal article" date="2023" name="Front. Plant Sci.">
        <title>Chromosomal-level genome assembly of Melastoma candidum provides insights into trichome evolution.</title>
        <authorList>
            <person name="Zhong Y."/>
            <person name="Wu W."/>
            <person name="Sun C."/>
            <person name="Zou P."/>
            <person name="Liu Y."/>
            <person name="Dai S."/>
            <person name="Zhou R."/>
        </authorList>
    </citation>
    <scope>NUCLEOTIDE SEQUENCE [LARGE SCALE GENOMIC DNA]</scope>
</reference>
<comment type="caution">
    <text evidence="1">The sequence shown here is derived from an EMBL/GenBank/DDBJ whole genome shotgun (WGS) entry which is preliminary data.</text>
</comment>
<gene>
    <name evidence="1" type="ORF">MLD38_009407</name>
</gene>
<organism evidence="1 2">
    <name type="scientific">Melastoma candidum</name>
    <dbReference type="NCBI Taxonomy" id="119954"/>
    <lineage>
        <taxon>Eukaryota</taxon>
        <taxon>Viridiplantae</taxon>
        <taxon>Streptophyta</taxon>
        <taxon>Embryophyta</taxon>
        <taxon>Tracheophyta</taxon>
        <taxon>Spermatophyta</taxon>
        <taxon>Magnoliopsida</taxon>
        <taxon>eudicotyledons</taxon>
        <taxon>Gunneridae</taxon>
        <taxon>Pentapetalae</taxon>
        <taxon>rosids</taxon>
        <taxon>malvids</taxon>
        <taxon>Myrtales</taxon>
        <taxon>Melastomataceae</taxon>
        <taxon>Melastomatoideae</taxon>
        <taxon>Melastomateae</taxon>
        <taxon>Melastoma</taxon>
    </lineage>
</organism>
<evidence type="ECO:0000313" key="2">
    <source>
        <dbReference type="Proteomes" id="UP001057402"/>
    </source>
</evidence>
<name>A0ACB9RZD4_9MYRT</name>
<keyword evidence="2" id="KW-1185">Reference proteome</keyword>
<dbReference type="EMBL" id="CM042882">
    <property type="protein sequence ID" value="KAI4383591.1"/>
    <property type="molecule type" value="Genomic_DNA"/>
</dbReference>